<evidence type="ECO:0000259" key="6">
    <source>
        <dbReference type="Pfam" id="PF05193"/>
    </source>
</evidence>
<dbReference type="GO" id="GO:0006508">
    <property type="term" value="P:proteolysis"/>
    <property type="evidence" value="ECO:0007669"/>
    <property type="project" value="InterPro"/>
</dbReference>
<feature type="signal peptide" evidence="4">
    <location>
        <begin position="1"/>
        <end position="24"/>
    </location>
</feature>
<evidence type="ECO:0000256" key="2">
    <source>
        <dbReference type="ARBA" id="ARBA00007261"/>
    </source>
</evidence>
<comment type="similarity">
    <text evidence="2 3">Belongs to the peptidase M16 family.</text>
</comment>
<gene>
    <name evidence="7" type="ORF">DDV96_14735</name>
</gene>
<comment type="cofactor">
    <cofactor evidence="1">
        <name>Zn(2+)</name>
        <dbReference type="ChEBI" id="CHEBI:29105"/>
    </cofactor>
</comment>
<dbReference type="RefSeq" id="WP_116695544.1">
    <property type="nucleotide sequence ID" value="NZ_QEHR01000013.1"/>
</dbReference>
<dbReference type="InterPro" id="IPR007863">
    <property type="entry name" value="Peptidase_M16_C"/>
</dbReference>
<feature type="domain" description="Peptidase M16 C-terminal" evidence="6">
    <location>
        <begin position="210"/>
        <end position="385"/>
    </location>
</feature>
<name>A0A2U0HUR9_9FLAO</name>
<dbReference type="OrthoDB" id="9811314at2"/>
<dbReference type="Proteomes" id="UP000245962">
    <property type="component" value="Unassembled WGS sequence"/>
</dbReference>
<feature type="chain" id="PRO_5015719702" evidence="4">
    <location>
        <begin position="25"/>
        <end position="933"/>
    </location>
</feature>
<feature type="domain" description="Peptidase M16 N-terminal" evidence="5">
    <location>
        <begin position="520"/>
        <end position="625"/>
    </location>
</feature>
<dbReference type="GO" id="GO:0004222">
    <property type="term" value="F:metalloendopeptidase activity"/>
    <property type="evidence" value="ECO:0007669"/>
    <property type="project" value="InterPro"/>
</dbReference>
<dbReference type="PANTHER" id="PTHR11851:SF49">
    <property type="entry name" value="MITOCHONDRIAL-PROCESSING PEPTIDASE SUBUNIT ALPHA"/>
    <property type="match status" value="1"/>
</dbReference>
<protein>
    <submittedName>
        <fullName evidence="7">Insulinase family protein</fullName>
    </submittedName>
</protein>
<keyword evidence="8" id="KW-1185">Reference proteome</keyword>
<evidence type="ECO:0000313" key="8">
    <source>
        <dbReference type="Proteomes" id="UP000245962"/>
    </source>
</evidence>
<dbReference type="EMBL" id="QEHR01000013">
    <property type="protein sequence ID" value="PVW12621.1"/>
    <property type="molecule type" value="Genomic_DNA"/>
</dbReference>
<dbReference type="InterPro" id="IPR011249">
    <property type="entry name" value="Metalloenz_LuxS/M16"/>
</dbReference>
<reference evidence="7 8" key="1">
    <citation type="submission" date="2018-04" db="EMBL/GenBank/DDBJ databases">
        <title>Marixanthomonas spongiae HN-E44 sp. nov., isolated from a marine sponge.</title>
        <authorList>
            <person name="Luo L."/>
            <person name="Zhuang L."/>
        </authorList>
    </citation>
    <scope>NUCLEOTIDE SEQUENCE [LARGE SCALE GENOMIC DNA]</scope>
    <source>
        <strain evidence="7 8">HN-E44</strain>
    </source>
</reference>
<dbReference type="InterPro" id="IPR001431">
    <property type="entry name" value="Pept_M16_Zn_BS"/>
</dbReference>
<dbReference type="GO" id="GO:0046872">
    <property type="term" value="F:metal ion binding"/>
    <property type="evidence" value="ECO:0007669"/>
    <property type="project" value="InterPro"/>
</dbReference>
<accession>A0A2U0HUR9</accession>
<feature type="domain" description="Peptidase M16 N-terminal" evidence="5">
    <location>
        <begin position="52"/>
        <end position="199"/>
    </location>
</feature>
<sequence>MKNIRSLVTLCLFVLLASVQTAVAQQNNPKFKKIKSLEGVEEYLYTPNGLKMLLVQDNAAPVVTVQMVYKVGSKNEVPGNTGSTHLLEHLMFKGTKKYNKKNGNSIDTQLTRVGAQMNATTWNDRTNYYETIPSDKLELALDIEADRMRNLLLLKKDKEAEMTVVRNEFERGENNPNSLLNKEIWATAYLAHPYHHSTIGWRSDIENMPIQVLRDFYDTYYWPNNAVLTVVGDFNKEELFPLVDKYFGKIPRSEHTIPVPYTEEPTQYGPRQITVKKPGETSVISVAYKIPGVMHEDIPALDVLAELLGSGTSSVLSKEFIDSGKAFYANASTSGFAENGLFTVSLGFDPSKDIETLNKQLLETVAKVKKEGVEQSDVDRIVSNLNAQTILSRDGSGSIAAQLTEYIAGGDWTNYINESKKLAKVTAADVHRVAKKYLVEDQSTTGHFIPKRSGSNADTETGESKLYSEVGGKQYYRNPEMSFEEFGFKASSKTNTLAVSEENTEKEKDFSRKTVSGIDVITKKTGAKGFVTVATSFPIGNYFNGSNNEMVPTLTTAMLSKGTTKNDKFQFSQKLERLGVNIYVSSDSNHVNISFKSLSKDVETVIGLLAEELRHPLFDEKEFELLKTQFIGNLQQGISNPGRQGSIALKQALYPKGHPNYALSIEESIEQIKNAKLQDLKNFHKRYFGPAGMHLVAVGDIDNKQLYSALEKNFKNWKGGIKRSEKNYDVKKGKGMTKVMTIPEKPSAELFIGQYTGLQRTDADFLPFHLGNYILGGGFSGRLMLTVRDEAGLTYGIYTRHAGHTYIGGYWYINASFNPSLFNKGKNAALEQVENWVKNGITETELKDNKSNIIGSFKIGLSTTSGMAANVLAVVERGEDPSYIYQYPKDLEAVTQQQINKVIKKYIDLDKLVIIGAGSLNEEGKPLEENTKE</sequence>
<feature type="domain" description="Peptidase M16 C-terminal" evidence="6">
    <location>
        <begin position="676"/>
        <end position="851"/>
    </location>
</feature>
<evidence type="ECO:0000256" key="4">
    <source>
        <dbReference type="SAM" id="SignalP"/>
    </source>
</evidence>
<dbReference type="Gene3D" id="3.30.830.10">
    <property type="entry name" value="Metalloenzyme, LuxS/M16 peptidase-like"/>
    <property type="match status" value="4"/>
</dbReference>
<comment type="caution">
    <text evidence="7">The sequence shown here is derived from an EMBL/GenBank/DDBJ whole genome shotgun (WGS) entry which is preliminary data.</text>
</comment>
<dbReference type="Pfam" id="PF05193">
    <property type="entry name" value="Peptidase_M16_C"/>
    <property type="match status" value="2"/>
</dbReference>
<dbReference type="InterPro" id="IPR050361">
    <property type="entry name" value="MPP/UQCRC_Complex"/>
</dbReference>
<proteinExistence type="inferred from homology"/>
<dbReference type="PROSITE" id="PS00143">
    <property type="entry name" value="INSULINASE"/>
    <property type="match status" value="1"/>
</dbReference>
<evidence type="ECO:0000256" key="3">
    <source>
        <dbReference type="RuleBase" id="RU004447"/>
    </source>
</evidence>
<dbReference type="PANTHER" id="PTHR11851">
    <property type="entry name" value="METALLOPROTEASE"/>
    <property type="match status" value="1"/>
</dbReference>
<evidence type="ECO:0000259" key="5">
    <source>
        <dbReference type="Pfam" id="PF00675"/>
    </source>
</evidence>
<dbReference type="InterPro" id="IPR011765">
    <property type="entry name" value="Pept_M16_N"/>
</dbReference>
<keyword evidence="4" id="KW-0732">Signal</keyword>
<dbReference type="SUPFAM" id="SSF63411">
    <property type="entry name" value="LuxS/MPP-like metallohydrolase"/>
    <property type="match status" value="4"/>
</dbReference>
<evidence type="ECO:0000313" key="7">
    <source>
        <dbReference type="EMBL" id="PVW12621.1"/>
    </source>
</evidence>
<dbReference type="AlphaFoldDB" id="A0A2U0HUR9"/>
<evidence type="ECO:0000256" key="1">
    <source>
        <dbReference type="ARBA" id="ARBA00001947"/>
    </source>
</evidence>
<dbReference type="Pfam" id="PF00675">
    <property type="entry name" value="Peptidase_M16"/>
    <property type="match status" value="2"/>
</dbReference>
<organism evidence="7 8">
    <name type="scientific">Marixanthomonas spongiae</name>
    <dbReference type="NCBI Taxonomy" id="2174845"/>
    <lineage>
        <taxon>Bacteria</taxon>
        <taxon>Pseudomonadati</taxon>
        <taxon>Bacteroidota</taxon>
        <taxon>Flavobacteriia</taxon>
        <taxon>Flavobacteriales</taxon>
        <taxon>Flavobacteriaceae</taxon>
        <taxon>Marixanthomonas</taxon>
    </lineage>
</organism>